<evidence type="ECO:0000256" key="1">
    <source>
        <dbReference type="ARBA" id="ARBA00000085"/>
    </source>
</evidence>
<keyword evidence="3" id="KW-0597">Phosphoprotein</keyword>
<reference evidence="13" key="1">
    <citation type="journal article" date="2019" name="Int. J. Syst. Evol. Microbiol.">
        <title>The Global Catalogue of Microorganisms (GCM) 10K type strain sequencing project: providing services to taxonomists for standard genome sequencing and annotation.</title>
        <authorList>
            <consortium name="The Broad Institute Genomics Platform"/>
            <consortium name="The Broad Institute Genome Sequencing Center for Infectious Disease"/>
            <person name="Wu L."/>
            <person name="Ma J."/>
        </authorList>
    </citation>
    <scope>NUCLEOTIDE SEQUENCE [LARGE SCALE GENOMIC DNA]</scope>
    <source>
        <strain evidence="13">CCUG 49571</strain>
    </source>
</reference>
<dbReference type="SUPFAM" id="SSF55874">
    <property type="entry name" value="ATPase domain of HSP90 chaperone/DNA topoisomerase II/histidine kinase"/>
    <property type="match status" value="1"/>
</dbReference>
<name>A0ABV9F6W3_9BACL</name>
<keyword evidence="10" id="KW-1133">Transmembrane helix</keyword>
<evidence type="ECO:0000256" key="10">
    <source>
        <dbReference type="SAM" id="Phobius"/>
    </source>
</evidence>
<evidence type="ECO:0000256" key="2">
    <source>
        <dbReference type="ARBA" id="ARBA00012438"/>
    </source>
</evidence>
<dbReference type="GO" id="GO:0016301">
    <property type="term" value="F:kinase activity"/>
    <property type="evidence" value="ECO:0007669"/>
    <property type="project" value="UniProtKB-KW"/>
</dbReference>
<evidence type="ECO:0000256" key="3">
    <source>
        <dbReference type="ARBA" id="ARBA00022553"/>
    </source>
</evidence>
<evidence type="ECO:0000256" key="9">
    <source>
        <dbReference type="SAM" id="Coils"/>
    </source>
</evidence>
<evidence type="ECO:0000256" key="8">
    <source>
        <dbReference type="ARBA" id="ARBA00023012"/>
    </source>
</evidence>
<feature type="coiled-coil region" evidence="9">
    <location>
        <begin position="150"/>
        <end position="197"/>
    </location>
</feature>
<keyword evidence="7" id="KW-0067">ATP-binding</keyword>
<evidence type="ECO:0000256" key="4">
    <source>
        <dbReference type="ARBA" id="ARBA00022679"/>
    </source>
</evidence>
<organism evidence="12 13">
    <name type="scientific">Cohnella hongkongensis</name>
    <dbReference type="NCBI Taxonomy" id="178337"/>
    <lineage>
        <taxon>Bacteria</taxon>
        <taxon>Bacillati</taxon>
        <taxon>Bacillota</taxon>
        <taxon>Bacilli</taxon>
        <taxon>Bacillales</taxon>
        <taxon>Paenibacillaceae</taxon>
        <taxon>Cohnella</taxon>
    </lineage>
</organism>
<proteinExistence type="predicted"/>
<dbReference type="InterPro" id="IPR011712">
    <property type="entry name" value="Sig_transdc_His_kin_sub3_dim/P"/>
</dbReference>
<evidence type="ECO:0000259" key="11">
    <source>
        <dbReference type="Pfam" id="PF07730"/>
    </source>
</evidence>
<dbReference type="InterPro" id="IPR050482">
    <property type="entry name" value="Sensor_HK_TwoCompSys"/>
</dbReference>
<protein>
    <recommendedName>
        <fullName evidence="2">histidine kinase</fullName>
        <ecNumber evidence="2">2.7.13.3</ecNumber>
    </recommendedName>
</protein>
<evidence type="ECO:0000313" key="12">
    <source>
        <dbReference type="EMBL" id="MFC4597402.1"/>
    </source>
</evidence>
<accession>A0ABV9F6W3</accession>
<keyword evidence="9" id="KW-0175">Coiled coil</keyword>
<evidence type="ECO:0000256" key="7">
    <source>
        <dbReference type="ARBA" id="ARBA00022840"/>
    </source>
</evidence>
<keyword evidence="10" id="KW-0472">Membrane</keyword>
<dbReference type="CDD" id="cd16917">
    <property type="entry name" value="HATPase_UhpB-NarQ-NarX-like"/>
    <property type="match status" value="1"/>
</dbReference>
<evidence type="ECO:0000256" key="6">
    <source>
        <dbReference type="ARBA" id="ARBA00022777"/>
    </source>
</evidence>
<keyword evidence="8" id="KW-0902">Two-component regulatory system</keyword>
<feature type="transmembrane region" description="Helical" evidence="10">
    <location>
        <begin position="124"/>
        <end position="150"/>
    </location>
</feature>
<evidence type="ECO:0000256" key="5">
    <source>
        <dbReference type="ARBA" id="ARBA00022741"/>
    </source>
</evidence>
<feature type="domain" description="Signal transduction histidine kinase subgroup 3 dimerisation and phosphoacceptor" evidence="11">
    <location>
        <begin position="196"/>
        <end position="261"/>
    </location>
</feature>
<dbReference type="InterPro" id="IPR036890">
    <property type="entry name" value="HATPase_C_sf"/>
</dbReference>
<dbReference type="EC" id="2.7.13.3" evidence="2"/>
<keyword evidence="10" id="KW-0812">Transmembrane</keyword>
<sequence length="397" mass="43278">MIHSASVIKWTGSLKRRPFIRVAGDRAAAIALAALAGAILLPPMLRMPAMDSRTATVYAGFAILIFSLQSVQVHGGLQPPDRRRELAWLAVACTAYPLGAAGRTDLYSLQSLLFQAIGQGLDRSAGLAGSLPVIGLFFLFLSLCGIAGVLRVKNRELERLQRQAERTAELEEDNRSLATTIREKAEMLAQMSVLEERQRIAHEIHDVVGHTLTAAIVQLEATKRIAKQQDCVPWEKLDLLSGLVRQGLDDIRGAVRLIRSDEAHALTLDAAFRRLIRHTEETMEIAVDAEISLPPELQLGRVAEQVLYHALQEGLTNSIRHGRCAKARFSLRPSGGKLRFRLISDGKPYGSAVPGFGLSAMIERVRLLGGEVDIRSSADADGAPIGCELSIDLPLID</sequence>
<dbReference type="EMBL" id="JBHSEP010000002">
    <property type="protein sequence ID" value="MFC4597402.1"/>
    <property type="molecule type" value="Genomic_DNA"/>
</dbReference>
<comment type="catalytic activity">
    <reaction evidence="1">
        <text>ATP + protein L-histidine = ADP + protein N-phospho-L-histidine.</text>
        <dbReference type="EC" id="2.7.13.3"/>
    </reaction>
</comment>
<comment type="caution">
    <text evidence="12">The sequence shown here is derived from an EMBL/GenBank/DDBJ whole genome shotgun (WGS) entry which is preliminary data.</text>
</comment>
<keyword evidence="13" id="KW-1185">Reference proteome</keyword>
<keyword evidence="6 12" id="KW-0418">Kinase</keyword>
<feature type="transmembrane region" description="Helical" evidence="10">
    <location>
        <begin position="27"/>
        <end position="45"/>
    </location>
</feature>
<keyword evidence="5" id="KW-0547">Nucleotide-binding</keyword>
<dbReference type="RefSeq" id="WP_378092549.1">
    <property type="nucleotide sequence ID" value="NZ_JBHSEP010000002.1"/>
</dbReference>
<dbReference type="Pfam" id="PF07730">
    <property type="entry name" value="HisKA_3"/>
    <property type="match status" value="1"/>
</dbReference>
<dbReference type="PANTHER" id="PTHR24421">
    <property type="entry name" value="NITRATE/NITRITE SENSOR PROTEIN NARX-RELATED"/>
    <property type="match status" value="1"/>
</dbReference>
<dbReference type="Gene3D" id="1.20.5.1930">
    <property type="match status" value="1"/>
</dbReference>
<evidence type="ECO:0000313" key="13">
    <source>
        <dbReference type="Proteomes" id="UP001596028"/>
    </source>
</evidence>
<dbReference type="Proteomes" id="UP001596028">
    <property type="component" value="Unassembled WGS sequence"/>
</dbReference>
<gene>
    <name evidence="12" type="ORF">ACFO3S_04070</name>
</gene>
<keyword evidence="4" id="KW-0808">Transferase</keyword>
<dbReference type="PANTHER" id="PTHR24421:SF10">
    <property type="entry name" value="NITRATE_NITRITE SENSOR PROTEIN NARQ"/>
    <property type="match status" value="1"/>
</dbReference>
<dbReference type="Gene3D" id="3.30.565.10">
    <property type="entry name" value="Histidine kinase-like ATPase, C-terminal domain"/>
    <property type="match status" value="1"/>
</dbReference>
<feature type="transmembrane region" description="Helical" evidence="10">
    <location>
        <begin position="57"/>
        <end position="74"/>
    </location>
</feature>